<dbReference type="Proteomes" id="UP000184016">
    <property type="component" value="Unassembled WGS sequence"/>
</dbReference>
<name>A0A1M6RQF1_9BACL</name>
<keyword evidence="2" id="KW-1185">Reference proteome</keyword>
<protein>
    <submittedName>
        <fullName evidence="1">Flagellar operon protein</fullName>
    </submittedName>
</protein>
<dbReference type="AlphaFoldDB" id="A0A1M6RQF1"/>
<accession>A0A1M6RQF1</accession>
<organism evidence="1 2">
    <name type="scientific">Alicyclobacillus tolerans</name>
    <dbReference type="NCBI Taxonomy" id="90970"/>
    <lineage>
        <taxon>Bacteria</taxon>
        <taxon>Bacillati</taxon>
        <taxon>Bacillota</taxon>
        <taxon>Bacilli</taxon>
        <taxon>Bacillales</taxon>
        <taxon>Alicyclobacillaceae</taxon>
        <taxon>Alicyclobacillus</taxon>
    </lineage>
</organism>
<reference evidence="2" key="1">
    <citation type="submission" date="2016-11" db="EMBL/GenBank/DDBJ databases">
        <authorList>
            <person name="Varghese N."/>
            <person name="Submissions S."/>
        </authorList>
    </citation>
    <scope>NUCLEOTIDE SEQUENCE [LARGE SCALE GENOMIC DNA]</scope>
    <source>
        <strain evidence="2">USBA-503</strain>
    </source>
</reference>
<keyword evidence="1" id="KW-0969">Cilium</keyword>
<evidence type="ECO:0000313" key="1">
    <source>
        <dbReference type="EMBL" id="SHK34537.1"/>
    </source>
</evidence>
<dbReference type="RefSeq" id="WP_083574204.1">
    <property type="nucleotide sequence ID" value="NZ_FRAF01000012.1"/>
</dbReference>
<dbReference type="STRING" id="1830138.SAMN05443507_11270"/>
<dbReference type="EMBL" id="FRAF01000012">
    <property type="protein sequence ID" value="SHK34537.1"/>
    <property type="molecule type" value="Genomic_DNA"/>
</dbReference>
<dbReference type="OrthoDB" id="165650at2"/>
<gene>
    <name evidence="1" type="ORF">SAMN05443507_11270</name>
</gene>
<evidence type="ECO:0000313" key="2">
    <source>
        <dbReference type="Proteomes" id="UP000184016"/>
    </source>
</evidence>
<proteinExistence type="predicted"/>
<keyword evidence="1" id="KW-0966">Cell projection</keyword>
<keyword evidence="1" id="KW-0282">Flagellum</keyword>
<sequence>MKGEPLPYSLVGRLQSGANAKLYNTSSTANQTSQVPSVSPFADFLQKAESVQNKQSESVANLKISGHAAMRLRERGIELSKKDWEQIGQGVDRVAAKGGKEALLMYGKNGFLVHVPSRTVITSWSELSNEVITKIDSVVMVPQLDPQGRL</sequence>